<dbReference type="Proteomes" id="UP000663844">
    <property type="component" value="Unassembled WGS sequence"/>
</dbReference>
<dbReference type="InterPro" id="IPR029000">
    <property type="entry name" value="Cyclophilin-like_dom_sf"/>
</dbReference>
<accession>A0A818N8L9</accession>
<dbReference type="EMBL" id="CAJOAZ010000279">
    <property type="protein sequence ID" value="CAF3601469.1"/>
    <property type="molecule type" value="Genomic_DNA"/>
</dbReference>
<evidence type="ECO:0000313" key="2">
    <source>
        <dbReference type="Proteomes" id="UP000663844"/>
    </source>
</evidence>
<gene>
    <name evidence="1" type="ORF">OXD698_LOCUS6439</name>
</gene>
<reference evidence="1" key="1">
    <citation type="submission" date="2021-02" db="EMBL/GenBank/DDBJ databases">
        <authorList>
            <person name="Nowell W R."/>
        </authorList>
    </citation>
    <scope>NUCLEOTIDE SEQUENCE</scope>
</reference>
<organism evidence="1 2">
    <name type="scientific">Adineta steineri</name>
    <dbReference type="NCBI Taxonomy" id="433720"/>
    <lineage>
        <taxon>Eukaryota</taxon>
        <taxon>Metazoa</taxon>
        <taxon>Spiralia</taxon>
        <taxon>Gnathifera</taxon>
        <taxon>Rotifera</taxon>
        <taxon>Eurotatoria</taxon>
        <taxon>Bdelloidea</taxon>
        <taxon>Adinetida</taxon>
        <taxon>Adinetidae</taxon>
        <taxon>Adineta</taxon>
    </lineage>
</organism>
<dbReference type="SUPFAM" id="SSF50891">
    <property type="entry name" value="Cyclophilin-like"/>
    <property type="match status" value="1"/>
</dbReference>
<protein>
    <submittedName>
        <fullName evidence="1">Uncharacterized protein</fullName>
    </submittedName>
</protein>
<sequence length="192" mass="22407">MYYFIPSHHAKQQLSSAKRNAARDTKKALSRFSINKYFDEKRNLKRDGEVVTKMKNSIHNAKRTRATTQRLKKYNMVFFDISINNNEVVRIQFELFHNTTPITAGSHFHRIIPEYLIPGKDLLFPRKLANTTNRPLTSEEDFIKIIDSITNIIVKHLENFEHAVDAFITLHEVVEEDKEGIVSPEEPEILKN</sequence>
<proteinExistence type="predicted"/>
<dbReference type="AlphaFoldDB" id="A0A818N8L9"/>
<comment type="caution">
    <text evidence="1">The sequence shown here is derived from an EMBL/GenBank/DDBJ whole genome shotgun (WGS) entry which is preliminary data.</text>
</comment>
<name>A0A818N8L9_9BILA</name>
<dbReference type="Gene3D" id="2.40.100.10">
    <property type="entry name" value="Cyclophilin-like"/>
    <property type="match status" value="1"/>
</dbReference>
<evidence type="ECO:0000313" key="1">
    <source>
        <dbReference type="EMBL" id="CAF3601469.1"/>
    </source>
</evidence>